<dbReference type="InterPro" id="IPR003829">
    <property type="entry name" value="Pirin_N_dom"/>
</dbReference>
<organism evidence="4 5">
    <name type="scientific">Reyranella humidisoli</name>
    <dbReference type="NCBI Taxonomy" id="2849149"/>
    <lineage>
        <taxon>Bacteria</taxon>
        <taxon>Pseudomonadati</taxon>
        <taxon>Pseudomonadota</taxon>
        <taxon>Alphaproteobacteria</taxon>
        <taxon>Hyphomicrobiales</taxon>
        <taxon>Reyranellaceae</taxon>
        <taxon>Reyranella</taxon>
    </lineage>
</organism>
<dbReference type="PANTHER" id="PTHR43212:SF3">
    <property type="entry name" value="QUERCETIN 2,3-DIOXYGENASE"/>
    <property type="match status" value="1"/>
</dbReference>
<dbReference type="EMBL" id="JAHOPB010000001">
    <property type="protein sequence ID" value="MBU8872863.1"/>
    <property type="molecule type" value="Genomic_DNA"/>
</dbReference>
<keyword evidence="5" id="KW-1185">Reference proteome</keyword>
<comment type="similarity">
    <text evidence="1">Belongs to the pirin family.</text>
</comment>
<feature type="domain" description="Quercetin 2,3-dioxygenase C-terminal cupin" evidence="3">
    <location>
        <begin position="146"/>
        <end position="233"/>
    </location>
</feature>
<dbReference type="InterPro" id="IPR041602">
    <property type="entry name" value="Quercetinase_C"/>
</dbReference>
<dbReference type="InterPro" id="IPR012093">
    <property type="entry name" value="Pirin"/>
</dbReference>
<dbReference type="CDD" id="cd02910">
    <property type="entry name" value="cupin_Yhhw_N"/>
    <property type="match status" value="1"/>
</dbReference>
<name>A0ABS6IF32_9HYPH</name>
<dbReference type="RefSeq" id="WP_216957143.1">
    <property type="nucleotide sequence ID" value="NZ_JAHOPB010000001.1"/>
</dbReference>
<proteinExistence type="inferred from homology"/>
<comment type="caution">
    <text evidence="4">The sequence shown here is derived from an EMBL/GenBank/DDBJ whole genome shotgun (WGS) entry which is preliminary data.</text>
</comment>
<dbReference type="Proteomes" id="UP000727907">
    <property type="component" value="Unassembled WGS sequence"/>
</dbReference>
<evidence type="ECO:0000259" key="3">
    <source>
        <dbReference type="Pfam" id="PF17954"/>
    </source>
</evidence>
<dbReference type="PANTHER" id="PTHR43212">
    <property type="entry name" value="QUERCETIN 2,3-DIOXYGENASE"/>
    <property type="match status" value="1"/>
</dbReference>
<gene>
    <name evidence="4" type="ORF">KQ910_03770</name>
</gene>
<reference evidence="4 5" key="1">
    <citation type="submission" date="2021-06" db="EMBL/GenBank/DDBJ databases">
        <authorList>
            <person name="Lee D.H."/>
        </authorList>
    </citation>
    <scope>NUCLEOTIDE SEQUENCE [LARGE SCALE GENOMIC DNA]</scope>
    <source>
        <strain evidence="4 5">MMS21-HV4-11</strain>
    </source>
</reference>
<evidence type="ECO:0000256" key="1">
    <source>
        <dbReference type="RuleBase" id="RU003457"/>
    </source>
</evidence>
<accession>A0ABS6IF32</accession>
<dbReference type="Pfam" id="PF02678">
    <property type="entry name" value="Pirin"/>
    <property type="match status" value="1"/>
</dbReference>
<sequence>MIELRPFEKLGKSDHGWLKANFHFSFADYRNQDRVHWGALRVWNNDRIAPQSGFPPHPHRDMEIVTYVIKGAITHKDHLGNEGRTEAGQIQVMSAGSGIQHAEYNMEQAETELFQIWILPNKQGVPARWETVQFPADARDGRLVPLASGRGDDGAIPLYADGSLMAGTVKAGQSTRQTLNGKPAYLVPAKGRIEVRGSDGTVVTANARDGVAVVDQDEIEIVALEDAEIVLVETDRLN</sequence>
<dbReference type="PIRSF" id="PIRSF006232">
    <property type="entry name" value="Pirin"/>
    <property type="match status" value="1"/>
</dbReference>
<feature type="domain" description="Pirin N-terminal" evidence="2">
    <location>
        <begin position="9"/>
        <end position="118"/>
    </location>
</feature>
<evidence type="ECO:0000259" key="2">
    <source>
        <dbReference type="Pfam" id="PF02678"/>
    </source>
</evidence>
<protein>
    <submittedName>
        <fullName evidence="4">Pirin family protein</fullName>
    </submittedName>
</protein>
<dbReference type="Pfam" id="PF17954">
    <property type="entry name" value="Pirin_C_2"/>
    <property type="match status" value="1"/>
</dbReference>
<evidence type="ECO:0000313" key="5">
    <source>
        <dbReference type="Proteomes" id="UP000727907"/>
    </source>
</evidence>
<evidence type="ECO:0000313" key="4">
    <source>
        <dbReference type="EMBL" id="MBU8872863.1"/>
    </source>
</evidence>